<dbReference type="EMBL" id="OR521060">
    <property type="protein sequence ID" value="WNO26081.1"/>
    <property type="molecule type" value="Genomic_DNA"/>
</dbReference>
<protein>
    <submittedName>
        <fullName evidence="1">Uncharacterized protein</fullName>
    </submittedName>
</protein>
<accession>A0AA96HU04</accession>
<evidence type="ECO:0000313" key="1">
    <source>
        <dbReference type="EMBL" id="WNO26081.1"/>
    </source>
</evidence>
<organism evidence="1 2">
    <name type="scientific">Arthrobacter phage Wildwest</name>
    <dbReference type="NCBI Taxonomy" id="3051767"/>
    <lineage>
        <taxon>Viruses</taxon>
        <taxon>Duplodnaviria</taxon>
        <taxon>Heunggongvirae</taxon>
        <taxon>Uroviricota</taxon>
        <taxon>Caudoviricetes</taxon>
        <taxon>Casidaviridae</taxon>
        <taxon>Manhattanvirus</taxon>
        <taxon>Manhattanvirus wildwest</taxon>
    </lineage>
</organism>
<gene>
    <name evidence="1" type="primary">62</name>
    <name evidence="1" type="ORF">SEA_WILDWEST_62</name>
</gene>
<reference evidence="1 2" key="1">
    <citation type="submission" date="2023-08" db="EMBL/GenBank/DDBJ databases">
        <authorList>
            <person name="Bearden H.B."/>
            <person name="Frey A.C."/>
            <person name="Joo S.-Y."/>
            <person name="Kamran I.N."/>
            <person name="Lloyd G.E."/>
            <person name="Ohms H.J."/>
            <person name="Prayaga B.S."/>
            <person name="Spencer A.M."/>
            <person name="Gunewardana D.V."/>
            <person name="Tuisl T.J."/>
            <person name="Uhde A.K."/>
            <person name="Van-Hees R.D."/>
            <person name="Walther L.D."/>
            <person name="Wang S.Y."/>
            <person name="Woods E.A."/>
            <person name="Yates E.K."/>
            <person name="Khan H.A."/>
            <person name="Gomez J.L."/>
            <person name="Wire N.L."/>
            <person name="Adair T.L."/>
            <person name="Washington J.M."/>
            <person name="Ko C."/>
            <person name="Russell D.A."/>
            <person name="Jacobs-Sera D."/>
            <person name="Hatfull G.F."/>
        </authorList>
    </citation>
    <scope>NUCLEOTIDE SEQUENCE [LARGE SCALE GENOMIC DNA]</scope>
</reference>
<keyword evidence="2" id="KW-1185">Reference proteome</keyword>
<name>A0AA96HU04_9CAUD</name>
<sequence>MPEQPVCTCITRTFPTIYGDVRTVAVFDPYCQIPVHKKRGSTDLDPVYPAKEAGNG</sequence>
<dbReference type="Proteomes" id="UP001302726">
    <property type="component" value="Segment"/>
</dbReference>
<proteinExistence type="predicted"/>
<evidence type="ECO:0000313" key="2">
    <source>
        <dbReference type="Proteomes" id="UP001302726"/>
    </source>
</evidence>